<evidence type="ECO:0000313" key="4">
    <source>
        <dbReference type="Proteomes" id="UP001058167"/>
    </source>
</evidence>
<dbReference type="EMBL" id="BSRL01000006">
    <property type="protein sequence ID" value="GLV70282.1"/>
    <property type="molecule type" value="Genomic_DNA"/>
</dbReference>
<name>A0AAI9L1Y4_PECCC</name>
<evidence type="ECO:0000313" key="5">
    <source>
        <dbReference type="Proteomes" id="UP001165145"/>
    </source>
</evidence>
<dbReference type="Proteomes" id="UP001058167">
    <property type="component" value="Unassembled WGS sequence"/>
</dbReference>
<reference evidence="3" key="2">
    <citation type="submission" date="2023-02" db="EMBL/GenBank/DDBJ databases">
        <title>Pectobacterium carotovorum subsp. carotovorum NBRC 12380.</title>
        <authorList>
            <person name="Ichikawa N."/>
            <person name="Sato H."/>
            <person name="Tonouchi N."/>
        </authorList>
    </citation>
    <scope>NUCLEOTIDE SEQUENCE</scope>
    <source>
        <strain evidence="3">NBRC 12380</strain>
    </source>
</reference>
<proteinExistence type="predicted"/>
<reference evidence="2" key="1">
    <citation type="submission" date="2022-06" db="EMBL/GenBank/DDBJ databases">
        <title>Draft genome sequences of Pectobacterium carotovorum subsp. carotovorum str. NBRC12380.</title>
        <authorList>
            <person name="Wakabayashi Y."/>
            <person name="Kojima K."/>
        </authorList>
    </citation>
    <scope>NUCLEOTIDE SEQUENCE</scope>
    <source>
        <strain evidence="2">NBRC 12380</strain>
    </source>
</reference>
<gene>
    <name evidence="3" type="ORF">Pcaca03_27260</name>
    <name evidence="2" type="ORF">SOASR016_25900</name>
</gene>
<feature type="signal peptide" evidence="1">
    <location>
        <begin position="1"/>
        <end position="20"/>
    </location>
</feature>
<sequence>MFVKHLAIALLVSAGVPVYAQPTTLTPMHDTSELRRAEVLADLDIWSTAGMRDVTALAEIGEDITQTQQYRHYLELRNGPQFQAAVKRRLECAGMVTDARSCKPAQ</sequence>
<comment type="caution">
    <text evidence="3">The sequence shown here is derived from an EMBL/GenBank/DDBJ whole genome shotgun (WGS) entry which is preliminary data.</text>
</comment>
<dbReference type="AlphaFoldDB" id="A0AAI9L1Y4"/>
<evidence type="ECO:0000256" key="1">
    <source>
        <dbReference type="SAM" id="SignalP"/>
    </source>
</evidence>
<evidence type="ECO:0000313" key="3">
    <source>
        <dbReference type="EMBL" id="GLV70282.1"/>
    </source>
</evidence>
<dbReference type="EMBL" id="BRLF01000006">
    <property type="protein sequence ID" value="GKX47838.1"/>
    <property type="molecule type" value="Genomic_DNA"/>
</dbReference>
<organism evidence="3 5">
    <name type="scientific">Pectobacterium carotovorum subsp. carotovorum</name>
    <name type="common">Erwinia carotovora subsp. carotovora</name>
    <dbReference type="NCBI Taxonomy" id="555"/>
    <lineage>
        <taxon>Bacteria</taxon>
        <taxon>Pseudomonadati</taxon>
        <taxon>Pseudomonadota</taxon>
        <taxon>Gammaproteobacteria</taxon>
        <taxon>Enterobacterales</taxon>
        <taxon>Pectobacteriaceae</taxon>
        <taxon>Pectobacterium</taxon>
    </lineage>
</organism>
<evidence type="ECO:0000313" key="2">
    <source>
        <dbReference type="EMBL" id="GKX47838.1"/>
    </source>
</evidence>
<keyword evidence="4" id="KW-1185">Reference proteome</keyword>
<feature type="chain" id="PRO_5042539840" evidence="1">
    <location>
        <begin position="21"/>
        <end position="106"/>
    </location>
</feature>
<keyword evidence="1" id="KW-0732">Signal</keyword>
<protein>
    <submittedName>
        <fullName evidence="3">Uncharacterized protein</fullName>
    </submittedName>
</protein>
<accession>A0AAI9L1Y4</accession>
<dbReference type="Proteomes" id="UP001165145">
    <property type="component" value="Unassembled WGS sequence"/>
</dbReference>